<protein>
    <submittedName>
        <fullName evidence="7">Cilia- and flagella-associated protein 65</fullName>
    </submittedName>
</protein>
<dbReference type="Pfam" id="PF24816">
    <property type="entry name" value="Ig_CFAP65__9th"/>
    <property type="match status" value="1"/>
</dbReference>
<dbReference type="GO" id="GO:0005737">
    <property type="term" value="C:cytoplasm"/>
    <property type="evidence" value="ECO:0007669"/>
    <property type="project" value="UniProtKB-SubCell"/>
</dbReference>
<dbReference type="InterPro" id="IPR057467">
    <property type="entry name" value="Ig_CFAP65_8th"/>
</dbReference>
<dbReference type="InterPro" id="IPR058536">
    <property type="entry name" value="Ig_CFAP65_4th"/>
</dbReference>
<evidence type="ECO:0000259" key="3">
    <source>
        <dbReference type="Pfam" id="PF24507"/>
    </source>
</evidence>
<name>A0AAD9Q3Q4_ACRCE</name>
<feature type="domain" description="CFAP65 eight Ig-like" evidence="5">
    <location>
        <begin position="824"/>
        <end position="910"/>
    </location>
</feature>
<evidence type="ECO:0000259" key="4">
    <source>
        <dbReference type="Pfam" id="PF24816"/>
    </source>
</evidence>
<dbReference type="Gene3D" id="2.60.40.10">
    <property type="entry name" value="Immunoglobulins"/>
    <property type="match status" value="8"/>
</dbReference>
<keyword evidence="7" id="KW-0966">Cell projection</keyword>
<dbReference type="InterPro" id="IPR056344">
    <property type="entry name" value="Ig_CFAP65-like_9th"/>
</dbReference>
<feature type="compositionally biased region" description="Polar residues" evidence="1">
    <location>
        <begin position="1566"/>
        <end position="1579"/>
    </location>
</feature>
<evidence type="ECO:0000313" key="8">
    <source>
        <dbReference type="Proteomes" id="UP001249851"/>
    </source>
</evidence>
<comment type="caution">
    <text evidence="7">The sequence shown here is derived from an EMBL/GenBank/DDBJ whole genome shotgun (WGS) entry which is preliminary data.</text>
</comment>
<proteinExistence type="predicted"/>
<dbReference type="Pfam" id="PF24771">
    <property type="entry name" value="Ig_CFAP74_1st"/>
    <property type="match status" value="1"/>
</dbReference>
<dbReference type="InterPro" id="IPR056305">
    <property type="entry name" value="Ig_CFAP65_10th"/>
</dbReference>
<evidence type="ECO:0000259" key="2">
    <source>
        <dbReference type="Pfam" id="PF24291"/>
    </source>
</evidence>
<dbReference type="Pfam" id="PF25248">
    <property type="entry name" value="Ig_CFAP65_8th"/>
    <property type="match status" value="1"/>
</dbReference>
<evidence type="ECO:0000313" key="7">
    <source>
        <dbReference type="EMBL" id="KAK2554205.1"/>
    </source>
</evidence>
<accession>A0AAD9Q3Q4</accession>
<dbReference type="InterPro" id="IPR052614">
    <property type="entry name" value="CFAP65"/>
</dbReference>
<sequence length="1652" mass="185321">MYFSDDREYKLTGPFKVQDVEMKREIHELTGYPQSFPKNILPCLDVNKRKYALRPFRVAMPVQTERCVNRFGIEVSDSVTWQGWEPGGEYTQQIVLKNVQIKTQKLQYKSPSSRFFTTLYPKPIVLSSGTSFTLPVTFRPLEKGQYEDCIEFETNEGIFSVPMRAVLPKADIALPDSLKFGMCAVKDSVEVVFHIQNTSELVTKFYWRVLEPFSIVPASGTLAPRTSCNIKATFCPKAALVHEGTAVCTYSASELVSFTKHVKVEGIGSKKSSDPSNSREEVLDFGEVPVQTRASKWIELHNFSPVNAPFQVLHPSFAANIDTVFSSSIYHGVLFSPQKPGQQSVDYLDVIALGATNCSVIKCIGIGKGPDVVIDNQYLDMGVVESRKFVAKSFKIFNNTEVPAAFQFMIDCNQSVFKLDITCGLLPGKGSQTIVLHFSPSKPINYYRRLTCLVQNQDPICIDLFGTCHTEQVKPAVLQKKHLDHYQIHVSRGLSRIPPEQLNELLETRRLLLDEEGTLMFPENSSSSNILQPVTELSPMQELFCHASVGETTVVIPHVSLDVHNADFGRLQDPKAVEQKMQKEYFQFLLRSNAENQFFSADLECYAFYKSDGVLCNPDGIALMSLGHTFTLGTETFIPRSQWDTSHLVFPAVTADRASFRTLLLTNTGHNPIHFAFDEDPLGEFTCRPRSGLLTDKYQEICLVGSSEAPCLQLTGQGMLYFKPTCLGTASTKSFEIKNTSRIPLSFSWKIPGPHGKILSTEPSEGVILPNEKQAHLLHFSPLAKEKYLIKTKLTVKELQNDVSQQPPDEKTYLVRVIGEGSIGEIVSAQDSLNFGDIVVGSSASKELTIHNNSDCSLHYNLLIDQEISGPYDDEQTARDVLALEVSAKNGIIPARTSQKITVTAYPSRRELKPLITCPKRHLVELHCHGVYPTLSVTDVRCLGSGKGYSKVQIWSLFSLDSLNECLESDPSPSELFYAAVTRHSTTHRVPVNTRAIIDFNFGAAPLGGESCELHLNLKNTGSVPAEWAFLYPSDLQLELEYWAETGEYDEDELHQMQVMDNKLFSIEPRRGKLLPGESHTVSLTYSHLFIGTNRLPVLFKVMRGREILVNFIGVTVDPESFYVHFANTRHMFEPVAVGGTSPPVQVYELYNGGAREVNYELDTEPLAQIQAQNYGCRIFECLNPSGEIPPGCVAFIYWQFAPLEARTYMVDIPVHIIGGETVLVTFTGVGYDQRIMGDTLPLRNMSSTTVPDKQVVQVPKQLSYLSVECIPFGHVPLYAVSHRIFFLHNSSTDHIISFRWVLEGSAAEQVVMIEPDHGFLKPQQNVLLKIVDETEMSEYNQHLIEWTNMKEEKQYTFTITEEDLQRPHSGPHLKSIKHPSQSMSHSEGDLRKYQALPPIGSPKEIKRKTKNSSFCQEGPPQPVPPASFLLHLGVTARTHLIGEFYKAFPLAVNNFVIDQRFVLSQRAADREKQELSTFISCSRPEMDIIENVLSVILRGLLDDESFHQGMSEISQEPVPYFRQLGEAQLTASSRPSSGSSQSSDQSSYGKNERDSKDLEKRISRTHQTIQPMSETSLSIPDKLLEEKEDPEVVTTQRQTVRRLPEFQSLVESVLENSLHNLLTEANRGEVNLTARNRVIALPPSRTNKTMR</sequence>
<dbReference type="PANTHER" id="PTHR46127">
    <property type="entry name" value="CILIA- AND FLAGELLA-ASSOCIATED PROTEIN 65"/>
    <property type="match status" value="1"/>
</dbReference>
<evidence type="ECO:0000259" key="6">
    <source>
        <dbReference type="Pfam" id="PF25249"/>
    </source>
</evidence>
<feature type="domain" description="CFAP65-like ninth Ig-like" evidence="4">
    <location>
        <begin position="933"/>
        <end position="1114"/>
    </location>
</feature>
<dbReference type="Pfam" id="PF24291">
    <property type="entry name" value="Ig_CFAP65"/>
    <property type="match status" value="1"/>
</dbReference>
<evidence type="ECO:0000259" key="5">
    <source>
        <dbReference type="Pfam" id="PF25248"/>
    </source>
</evidence>
<keyword evidence="8" id="KW-1185">Reference proteome</keyword>
<feature type="compositionally biased region" description="Low complexity" evidence="1">
    <location>
        <begin position="1533"/>
        <end position="1548"/>
    </location>
</feature>
<dbReference type="EMBL" id="JARQWQ010000071">
    <property type="protein sequence ID" value="KAK2554205.1"/>
    <property type="molecule type" value="Genomic_DNA"/>
</dbReference>
<dbReference type="GO" id="GO:0031514">
    <property type="term" value="C:motile cilium"/>
    <property type="evidence" value="ECO:0007669"/>
    <property type="project" value="UniProtKB-SubCell"/>
</dbReference>
<dbReference type="Pfam" id="PF25249">
    <property type="entry name" value="Ig_CFAP65_7th"/>
    <property type="match status" value="1"/>
</dbReference>
<organism evidence="7 8">
    <name type="scientific">Acropora cervicornis</name>
    <name type="common">Staghorn coral</name>
    <dbReference type="NCBI Taxonomy" id="6130"/>
    <lineage>
        <taxon>Eukaryota</taxon>
        <taxon>Metazoa</taxon>
        <taxon>Cnidaria</taxon>
        <taxon>Anthozoa</taxon>
        <taxon>Hexacorallia</taxon>
        <taxon>Scleractinia</taxon>
        <taxon>Astrocoeniina</taxon>
        <taxon>Acroporidae</taxon>
        <taxon>Acropora</taxon>
    </lineage>
</organism>
<dbReference type="InterPro" id="IPR057470">
    <property type="entry name" value="Ig_CFAP65_7th"/>
</dbReference>
<dbReference type="PANTHER" id="PTHR46127:SF1">
    <property type="entry name" value="CILIA- AND FLAGELLA-ASSOCIATED PROTEIN 65"/>
    <property type="match status" value="1"/>
</dbReference>
<keyword evidence="7" id="KW-0282">Flagellum</keyword>
<feature type="compositionally biased region" description="Basic and acidic residues" evidence="1">
    <location>
        <begin position="1551"/>
        <end position="1563"/>
    </location>
</feature>
<feature type="domain" description="CFAP65 tenth Ig-like" evidence="2">
    <location>
        <begin position="1117"/>
        <end position="1236"/>
    </location>
</feature>
<gene>
    <name evidence="7" type="ORF">P5673_024199</name>
</gene>
<feature type="domain" description="CFAP65 fourth Ig-like" evidence="3">
    <location>
        <begin position="379"/>
        <end position="471"/>
    </location>
</feature>
<evidence type="ECO:0000256" key="1">
    <source>
        <dbReference type="SAM" id="MobiDB-lite"/>
    </source>
</evidence>
<dbReference type="Proteomes" id="UP001249851">
    <property type="component" value="Unassembled WGS sequence"/>
</dbReference>
<feature type="domain" description="CFAP65 seventh Ig-like" evidence="6">
    <location>
        <begin position="715"/>
        <end position="802"/>
    </location>
</feature>
<dbReference type="InterPro" id="IPR013783">
    <property type="entry name" value="Ig-like_fold"/>
</dbReference>
<feature type="region of interest" description="Disordered" evidence="1">
    <location>
        <begin position="1367"/>
        <end position="1390"/>
    </location>
</feature>
<keyword evidence="7" id="KW-0969">Cilium</keyword>
<feature type="region of interest" description="Disordered" evidence="1">
    <location>
        <begin position="1530"/>
        <end position="1597"/>
    </location>
</feature>
<reference evidence="7" key="2">
    <citation type="journal article" date="2023" name="Science">
        <title>Genomic signatures of disease resistance in endangered staghorn corals.</title>
        <authorList>
            <person name="Vollmer S.V."/>
            <person name="Selwyn J.D."/>
            <person name="Despard B.A."/>
            <person name="Roesel C.L."/>
        </authorList>
    </citation>
    <scope>NUCLEOTIDE SEQUENCE</scope>
    <source>
        <strain evidence="7">K2</strain>
    </source>
</reference>
<reference evidence="7" key="1">
    <citation type="journal article" date="2023" name="G3 (Bethesda)">
        <title>Whole genome assembly and annotation of the endangered Caribbean coral Acropora cervicornis.</title>
        <authorList>
            <person name="Selwyn J.D."/>
            <person name="Vollmer S.V."/>
        </authorList>
    </citation>
    <scope>NUCLEOTIDE SEQUENCE</scope>
    <source>
        <strain evidence="7">K2</strain>
    </source>
</reference>
<dbReference type="Pfam" id="PF24507">
    <property type="entry name" value="Ig_CFAP65_4th"/>
    <property type="match status" value="1"/>
</dbReference>